<organism evidence="8 9">
    <name type="scientific">Acanthaster planci</name>
    <name type="common">Crown-of-thorns starfish</name>
    <dbReference type="NCBI Taxonomy" id="133434"/>
    <lineage>
        <taxon>Eukaryota</taxon>
        <taxon>Metazoa</taxon>
        <taxon>Echinodermata</taxon>
        <taxon>Eleutherozoa</taxon>
        <taxon>Asterozoa</taxon>
        <taxon>Asteroidea</taxon>
        <taxon>Valvatacea</taxon>
        <taxon>Valvatida</taxon>
        <taxon>Acanthasteridae</taxon>
        <taxon>Acanthaster</taxon>
    </lineage>
</organism>
<dbReference type="OMA" id="ENQGSTH"/>
<gene>
    <name evidence="9" type="primary">LOC110990715</name>
</gene>
<keyword evidence="8" id="KW-1185">Reference proteome</keyword>
<feature type="region of interest" description="Disordered" evidence="6">
    <location>
        <begin position="23"/>
        <end position="44"/>
    </location>
</feature>
<dbReference type="PANTHER" id="PTHR14948:SF25">
    <property type="entry name" value="DUF4190 DOMAIN-CONTAINING PROTEIN"/>
    <property type="match status" value="1"/>
</dbReference>
<reference evidence="9" key="1">
    <citation type="submission" date="2025-08" db="UniProtKB">
        <authorList>
            <consortium name="RefSeq"/>
        </authorList>
    </citation>
    <scope>IDENTIFICATION</scope>
</reference>
<evidence type="ECO:0000256" key="2">
    <source>
        <dbReference type="ARBA" id="ARBA00006843"/>
    </source>
</evidence>
<keyword evidence="4 7" id="KW-1133">Transmembrane helix</keyword>
<dbReference type="GeneID" id="110990715"/>
<evidence type="ECO:0000256" key="1">
    <source>
        <dbReference type="ARBA" id="ARBA00004370"/>
    </source>
</evidence>
<name>A0A8B8A177_ACAPL</name>
<dbReference type="GO" id="GO:0016020">
    <property type="term" value="C:membrane"/>
    <property type="evidence" value="ECO:0007669"/>
    <property type="project" value="UniProtKB-SubCell"/>
</dbReference>
<comment type="similarity">
    <text evidence="2">Belongs to the CD225/Dispanin family.</text>
</comment>
<dbReference type="AlphaFoldDB" id="A0A8B8A177"/>
<dbReference type="PANTHER" id="PTHR14948">
    <property type="entry name" value="NG5"/>
    <property type="match status" value="1"/>
</dbReference>
<evidence type="ECO:0000256" key="7">
    <source>
        <dbReference type="SAM" id="Phobius"/>
    </source>
</evidence>
<dbReference type="InterPro" id="IPR051423">
    <property type="entry name" value="CD225/Dispanin"/>
</dbReference>
<evidence type="ECO:0000256" key="5">
    <source>
        <dbReference type="ARBA" id="ARBA00023136"/>
    </source>
</evidence>
<evidence type="ECO:0000256" key="6">
    <source>
        <dbReference type="SAM" id="MobiDB-lite"/>
    </source>
</evidence>
<dbReference type="OrthoDB" id="5989578at2759"/>
<dbReference type="Pfam" id="PF04505">
    <property type="entry name" value="CD225"/>
    <property type="match status" value="1"/>
</dbReference>
<dbReference type="KEGG" id="aplc:110990715"/>
<keyword evidence="3 7" id="KW-0812">Transmembrane</keyword>
<evidence type="ECO:0000313" key="8">
    <source>
        <dbReference type="Proteomes" id="UP000694845"/>
    </source>
</evidence>
<evidence type="ECO:0000313" key="9">
    <source>
        <dbReference type="RefSeq" id="XP_022111498.1"/>
    </source>
</evidence>
<accession>A0A8B8A177</accession>
<feature type="transmembrane region" description="Helical" evidence="7">
    <location>
        <begin position="121"/>
        <end position="148"/>
    </location>
</feature>
<dbReference type="Proteomes" id="UP000694845">
    <property type="component" value="Unplaced"/>
</dbReference>
<comment type="subcellular location">
    <subcellularLocation>
        <location evidence="1">Membrane</location>
    </subcellularLocation>
</comment>
<evidence type="ECO:0000256" key="4">
    <source>
        <dbReference type="ARBA" id="ARBA00022989"/>
    </source>
</evidence>
<evidence type="ECO:0000256" key="3">
    <source>
        <dbReference type="ARBA" id="ARBA00022692"/>
    </source>
</evidence>
<proteinExistence type="inferred from homology"/>
<feature type="transmembrane region" description="Helical" evidence="7">
    <location>
        <begin position="71"/>
        <end position="92"/>
    </location>
</feature>
<dbReference type="RefSeq" id="XP_022111498.1">
    <property type="nucleotide sequence ID" value="XM_022255806.1"/>
</dbReference>
<sequence>MENQGSTHAAPLLEKHELCNQASGSEAGHMTQPQQIMYPPPSQAPPPYTTVPPVQYIIQTPQPLTNPPDDYLIQAILVTVFCFWPTGIIAIIKSLDSRRAAQMGDVQGAQLSSKAARKLSIISLIVGIAVLVIIAIIIAIEMVVIFTVH</sequence>
<protein>
    <submittedName>
        <fullName evidence="9">Proline-rich transmembrane protein 1-like</fullName>
    </submittedName>
</protein>
<keyword evidence="5 7" id="KW-0472">Membrane</keyword>
<dbReference type="InterPro" id="IPR007593">
    <property type="entry name" value="CD225/Dispanin_fam"/>
</dbReference>